<dbReference type="OrthoDB" id="3181909at2"/>
<dbReference type="AlphaFoldDB" id="I0HJM4"/>
<dbReference type="InterPro" id="IPR050300">
    <property type="entry name" value="GDXG_lipolytic_enzyme"/>
</dbReference>
<evidence type="ECO:0000256" key="1">
    <source>
        <dbReference type="ARBA" id="ARBA00022801"/>
    </source>
</evidence>
<accession>I0HJM4</accession>
<dbReference type="Proteomes" id="UP000007882">
    <property type="component" value="Chromosome"/>
</dbReference>
<proteinExistence type="predicted"/>
<dbReference type="PATRIC" id="fig|512565.3.peg.8011"/>
<dbReference type="SUPFAM" id="SSF53474">
    <property type="entry name" value="alpha/beta-Hydrolases"/>
    <property type="match status" value="1"/>
</dbReference>
<dbReference type="KEGG" id="ams:AMIS_79910"/>
<dbReference type="GO" id="GO:0016787">
    <property type="term" value="F:hydrolase activity"/>
    <property type="evidence" value="ECO:0007669"/>
    <property type="project" value="UniProtKB-KW"/>
</dbReference>
<feature type="domain" description="Alpha/beta hydrolase fold-3" evidence="2">
    <location>
        <begin position="84"/>
        <end position="295"/>
    </location>
</feature>
<dbReference type="PANTHER" id="PTHR48081">
    <property type="entry name" value="AB HYDROLASE SUPERFAMILY PROTEIN C4A8.06C"/>
    <property type="match status" value="1"/>
</dbReference>
<dbReference type="InterPro" id="IPR013094">
    <property type="entry name" value="AB_hydrolase_3"/>
</dbReference>
<keyword evidence="4" id="KW-1185">Reference proteome</keyword>
<keyword evidence="1" id="KW-0378">Hydrolase</keyword>
<dbReference type="InterPro" id="IPR029058">
    <property type="entry name" value="AB_hydrolase_fold"/>
</dbReference>
<sequence>MAPSTLSSRDQVEPQLRVALDAVPPFGVSAETLADFRPAVDAMALSAPDAPGVTTVERQVPRADGTFIPVRVYTPAGDTARGALIFLHGGGMIMGSSVGYDAQSRHFAHTAGCVVVAVDYRLAPENPYPAGLEDCYTVLTWLHTAAADLGFPAGRIAVAGESGGGGLAAGLALLARDRAEVSLSAQFLQYPMLDDRTGTDTEPDPLPYAGEFVWTAHSNRFAWQSVLGEAHAGPDVPAYAAPARAIEAAGVAPAYIVVGQLDLFVGEALRYARTLIGSGVPTELHLVPGAYHAFMSFAPEAETSRRASDRFLDAIVRHFREGEVPAS</sequence>
<gene>
    <name evidence="3" type="ordered locus">AMIS_79910</name>
</gene>
<organism evidence="3 4">
    <name type="scientific">Actinoplanes missouriensis (strain ATCC 14538 / DSM 43046 / CBS 188.64 / JCM 3121 / NBRC 102363 / NCIMB 12654 / NRRL B-3342 / UNCC 431)</name>
    <dbReference type="NCBI Taxonomy" id="512565"/>
    <lineage>
        <taxon>Bacteria</taxon>
        <taxon>Bacillati</taxon>
        <taxon>Actinomycetota</taxon>
        <taxon>Actinomycetes</taxon>
        <taxon>Micromonosporales</taxon>
        <taxon>Micromonosporaceae</taxon>
        <taxon>Actinoplanes</taxon>
    </lineage>
</organism>
<evidence type="ECO:0000313" key="4">
    <source>
        <dbReference type="Proteomes" id="UP000007882"/>
    </source>
</evidence>
<dbReference type="PANTHER" id="PTHR48081:SF8">
    <property type="entry name" value="ALPHA_BETA HYDROLASE FOLD-3 DOMAIN-CONTAINING PROTEIN-RELATED"/>
    <property type="match status" value="1"/>
</dbReference>
<protein>
    <recommendedName>
        <fullName evidence="2">Alpha/beta hydrolase fold-3 domain-containing protein</fullName>
    </recommendedName>
</protein>
<name>I0HJM4_ACTM4</name>
<evidence type="ECO:0000259" key="2">
    <source>
        <dbReference type="Pfam" id="PF07859"/>
    </source>
</evidence>
<dbReference type="STRING" id="512565.AMIS_79910"/>
<dbReference type="HOGENOM" id="CLU_012494_6_1_11"/>
<dbReference type="eggNOG" id="COG0657">
    <property type="taxonomic scope" value="Bacteria"/>
</dbReference>
<dbReference type="EMBL" id="AP012319">
    <property type="protein sequence ID" value="BAL93211.1"/>
    <property type="molecule type" value="Genomic_DNA"/>
</dbReference>
<evidence type="ECO:0000313" key="3">
    <source>
        <dbReference type="EMBL" id="BAL93211.1"/>
    </source>
</evidence>
<reference evidence="3 4" key="1">
    <citation type="submission" date="2012-02" db="EMBL/GenBank/DDBJ databases">
        <title>Complete genome sequence of Actinoplanes missouriensis 431 (= NBRC 102363).</title>
        <authorList>
            <person name="Ohnishi Y."/>
            <person name="Ishikawa J."/>
            <person name="Sekine M."/>
            <person name="Hosoyama A."/>
            <person name="Harada T."/>
            <person name="Narita H."/>
            <person name="Hata T."/>
            <person name="Konno Y."/>
            <person name="Tutikane K."/>
            <person name="Fujita N."/>
            <person name="Horinouchi S."/>
            <person name="Hayakawa M."/>
        </authorList>
    </citation>
    <scope>NUCLEOTIDE SEQUENCE [LARGE SCALE GENOMIC DNA]</scope>
    <source>
        <strain evidence="4">ATCC 14538 / DSM 43046 / CBS 188.64 / JCM 3121 / NBRC 102363 / NCIMB 12654 / NRRL B-3342 / UNCC 431</strain>
    </source>
</reference>
<dbReference type="Gene3D" id="3.40.50.1820">
    <property type="entry name" value="alpha/beta hydrolase"/>
    <property type="match status" value="1"/>
</dbReference>
<dbReference type="Pfam" id="PF07859">
    <property type="entry name" value="Abhydrolase_3"/>
    <property type="match status" value="1"/>
</dbReference>